<dbReference type="AlphaFoldDB" id="A0A927N0C9"/>
<dbReference type="SUPFAM" id="SSF53850">
    <property type="entry name" value="Periplasmic binding protein-like II"/>
    <property type="match status" value="1"/>
</dbReference>
<reference evidence="1" key="1">
    <citation type="submission" date="2020-10" db="EMBL/GenBank/DDBJ databases">
        <title>Sequencing the genomes of 1000 actinobacteria strains.</title>
        <authorList>
            <person name="Klenk H.-P."/>
        </authorList>
    </citation>
    <scope>NUCLEOTIDE SEQUENCE</scope>
    <source>
        <strain evidence="1">DSM 45354</strain>
    </source>
</reference>
<dbReference type="Gene3D" id="3.40.190.10">
    <property type="entry name" value="Periplasmic binding protein-like II"/>
    <property type="match status" value="2"/>
</dbReference>
<proteinExistence type="predicted"/>
<keyword evidence="2" id="KW-1185">Reference proteome</keyword>
<evidence type="ECO:0000313" key="1">
    <source>
        <dbReference type="EMBL" id="MBE1609689.1"/>
    </source>
</evidence>
<dbReference type="Pfam" id="PF13416">
    <property type="entry name" value="SBP_bac_8"/>
    <property type="match status" value="1"/>
</dbReference>
<dbReference type="PANTHER" id="PTHR43649:SF30">
    <property type="entry name" value="ABC TRANSPORTER SUBSTRATE-BINDING PROTEIN"/>
    <property type="match status" value="1"/>
</dbReference>
<accession>A0A927N0C9</accession>
<sequence>MTTTRTTALRAGMSRRALLAASGGVLAGLSGLAAGCGSRAFVQATGAVPARYARRTHIVFWHSFASIVGDAMQKLVDEFNDIQDEIYVDAQFQGSYDQTAQKLAAGVIARQVPDISIFSEITWRKFHLADALEPLNDYFDADLAPTAYLDQFISEGTVKGTIWWMPFARSTPLFYYNKEIFAKAGLPDRGPRTWTELREWGPAIQGVRTASGPAKVHALTSGDADWFFQAKVWQWGGNYSKGLEVTIDTERPIAAGEWMIDFIRKVKMAYLSASSNIDFANGVAATTEMSTGGLRNATEQAKFPVGAAFLPAFEHFGCPTGGSGFGIMATSTPARKRAAFEFVKFVATPQKSAQWSIATGYLPIIKAAQQEPALLAATKENPNFAVAVRQLERTRVQDLARLVVPNANVTMYTALQRLYSSRDSVPDVFATLARKLRSSADLMREKYDRHYT</sequence>
<dbReference type="InterPro" id="IPR050490">
    <property type="entry name" value="Bact_solute-bd_prot1"/>
</dbReference>
<dbReference type="CDD" id="cd14748">
    <property type="entry name" value="PBP2_UgpB"/>
    <property type="match status" value="1"/>
</dbReference>
<comment type="caution">
    <text evidence="1">The sequence shown here is derived from an EMBL/GenBank/DDBJ whole genome shotgun (WGS) entry which is preliminary data.</text>
</comment>
<dbReference type="EMBL" id="JADBEM010000001">
    <property type="protein sequence ID" value="MBE1609689.1"/>
    <property type="molecule type" value="Genomic_DNA"/>
</dbReference>
<name>A0A927N0C9_9ACTN</name>
<organism evidence="1 2">
    <name type="scientific">Actinopolymorpha pittospori</name>
    <dbReference type="NCBI Taxonomy" id="648752"/>
    <lineage>
        <taxon>Bacteria</taxon>
        <taxon>Bacillati</taxon>
        <taxon>Actinomycetota</taxon>
        <taxon>Actinomycetes</taxon>
        <taxon>Propionibacteriales</taxon>
        <taxon>Actinopolymorphaceae</taxon>
        <taxon>Actinopolymorpha</taxon>
    </lineage>
</organism>
<dbReference type="InterPro" id="IPR006059">
    <property type="entry name" value="SBP"/>
</dbReference>
<evidence type="ECO:0000313" key="2">
    <source>
        <dbReference type="Proteomes" id="UP000638648"/>
    </source>
</evidence>
<dbReference type="Proteomes" id="UP000638648">
    <property type="component" value="Unassembled WGS sequence"/>
</dbReference>
<dbReference type="InterPro" id="IPR006311">
    <property type="entry name" value="TAT_signal"/>
</dbReference>
<dbReference type="PROSITE" id="PS51318">
    <property type="entry name" value="TAT"/>
    <property type="match status" value="1"/>
</dbReference>
<dbReference type="RefSeq" id="WP_192753225.1">
    <property type="nucleotide sequence ID" value="NZ_BAABJL010000163.1"/>
</dbReference>
<gene>
    <name evidence="1" type="ORF">HEB94_006537</name>
</gene>
<protein>
    <submittedName>
        <fullName evidence="1">Sn-glycerol 3-phosphate transport system substrate-binding protein</fullName>
    </submittedName>
</protein>
<dbReference type="PANTHER" id="PTHR43649">
    <property type="entry name" value="ARABINOSE-BINDING PROTEIN-RELATED"/>
    <property type="match status" value="1"/>
</dbReference>